<sequence length="751" mass="81763">MPSRVGRRGRLVRLLLNLQALYTIVGAWISDNIVGPWTSLWEEITKAVVRGWIITWQRWLNAWSGILLALFPGARREVRGRPRAHSEAWGAWLKGATGTFNALLEQEGLTEPVAPADGPAPAPPAPYASAQRARRRWIRRWLGDWGPERGADGPAAPPTRPPSAPPAAARHPSTLARGSVLFDLPSGYAVASTVPRRGLVDDLRVQSEAAVGRIFGAVRAGAARLLAPGRPPAAGRGRNPALRRDSGAGGLFQPLPTGAFAAKWEDGHVWTASDFVLRAGYPLEEHTVTTSDGYILTMHRIPRTGGKEVTLFQHGVLDTSLGWVANGSVGSQAFAAYDAGFDVWLGNSRSNAPRMHADRACQGLRYWHYSANEQAMGDVGAQVEHIHAVKMAELGGSNGGGNERERGGAAGEGTATSHAAGRFREDAPATRSSSRRRRTSGSNGVAPRRAPSADELQGDDEGESRQPAPPARDDATPLPTTHCKGLSFRIPEERRDPAPEHLPYNLQGVGHSLGAACLLMYVTVCRMQGRPHRLRRLVLMSPAGFHSHVPRTIAACKWLMPWAARLMDLVLPGRGLGLRLPSPFLRYVTFKLTLDLSELPALQSLVRRSMQALMSGDGSEWDLAMQMPHYNSTSMPAVSLHTGAHFGQWARDPAFRLFDHGSAAANRAVYAAPRPPSIAHNYRLLDVPVDLVAGTSDRVVGVEDVKMHARWLARSGQPIHLREFDVGHMDLTFAVKPELRDHVLRRLLRPL</sequence>
<dbReference type="Pfam" id="PF04083">
    <property type="entry name" value="Abhydro_lipase"/>
    <property type="match status" value="1"/>
</dbReference>
<dbReference type="InterPro" id="IPR029058">
    <property type="entry name" value="AB_hydrolase_fold"/>
</dbReference>
<evidence type="ECO:0000256" key="1">
    <source>
        <dbReference type="SAM" id="MobiDB-lite"/>
    </source>
</evidence>
<dbReference type="GO" id="GO:0006629">
    <property type="term" value="P:lipid metabolic process"/>
    <property type="evidence" value="ECO:0007669"/>
    <property type="project" value="InterPro"/>
</dbReference>
<dbReference type="Gene3D" id="3.40.50.1820">
    <property type="entry name" value="alpha/beta hydrolase"/>
    <property type="match status" value="2"/>
</dbReference>
<feature type="domain" description="Partial AB-hydrolase lipase" evidence="2">
    <location>
        <begin position="274"/>
        <end position="327"/>
    </location>
</feature>
<feature type="region of interest" description="Disordered" evidence="1">
    <location>
        <begin position="148"/>
        <end position="172"/>
    </location>
</feature>
<dbReference type="SUPFAM" id="SSF53474">
    <property type="entry name" value="alpha/beta-Hydrolases"/>
    <property type="match status" value="1"/>
</dbReference>
<dbReference type="AlphaFoldDB" id="A0A1D2A3D4"/>
<dbReference type="InterPro" id="IPR006693">
    <property type="entry name" value="AB_hydrolase_lipase"/>
</dbReference>
<dbReference type="EMBL" id="GDKF01005127">
    <property type="protein sequence ID" value="JAT73495.1"/>
    <property type="molecule type" value="Transcribed_RNA"/>
</dbReference>
<evidence type="ECO:0000259" key="2">
    <source>
        <dbReference type="Pfam" id="PF04083"/>
    </source>
</evidence>
<proteinExistence type="predicted"/>
<feature type="compositionally biased region" description="Pro residues" evidence="1">
    <location>
        <begin position="155"/>
        <end position="165"/>
    </location>
</feature>
<name>A0A1D2A3D4_AUXPR</name>
<dbReference type="PANTHER" id="PTHR11005">
    <property type="entry name" value="LYSOSOMAL ACID LIPASE-RELATED"/>
    <property type="match status" value="1"/>
</dbReference>
<gene>
    <name evidence="3" type="ORF">g.2192</name>
</gene>
<accession>A0A1D2A3D4</accession>
<protein>
    <recommendedName>
        <fullName evidence="2">Partial AB-hydrolase lipase domain-containing protein</fullName>
    </recommendedName>
</protein>
<reference evidence="3" key="1">
    <citation type="submission" date="2015-08" db="EMBL/GenBank/DDBJ databases">
        <authorList>
            <person name="Babu N.S."/>
            <person name="Beckwith C.J."/>
            <person name="Beseler K.G."/>
            <person name="Brison A."/>
            <person name="Carone J.V."/>
            <person name="Caskin T.P."/>
            <person name="Diamond M."/>
            <person name="Durham M.E."/>
            <person name="Foxe J.M."/>
            <person name="Go M."/>
            <person name="Henderson B.A."/>
            <person name="Jones I.B."/>
            <person name="McGettigan J.A."/>
            <person name="Micheletti S.J."/>
            <person name="Nasrallah M.E."/>
            <person name="Ortiz D."/>
            <person name="Piller C.R."/>
            <person name="Privatt S.R."/>
            <person name="Schneider S.L."/>
            <person name="Sharp S."/>
            <person name="Smith T.C."/>
            <person name="Stanton J.D."/>
            <person name="Ullery H.E."/>
            <person name="Wilson R.J."/>
            <person name="Serrano M.G."/>
            <person name="Buck G."/>
            <person name="Lee V."/>
            <person name="Wang Y."/>
            <person name="Carvalho R."/>
            <person name="Voegtly L."/>
            <person name="Shi R."/>
            <person name="Duckworth R."/>
            <person name="Johnson A."/>
            <person name="Loviza R."/>
            <person name="Walstead R."/>
            <person name="Shah Z."/>
            <person name="Kiflezghi M."/>
            <person name="Wade K."/>
            <person name="Ball S.L."/>
            <person name="Bradley K.W."/>
            <person name="Asai D.J."/>
            <person name="Bowman C.A."/>
            <person name="Russell D.A."/>
            <person name="Pope W.H."/>
            <person name="Jacobs-Sera D."/>
            <person name="Hendrix R.W."/>
            <person name="Hatfull G.F."/>
        </authorList>
    </citation>
    <scope>NUCLEOTIDE SEQUENCE</scope>
</reference>
<evidence type="ECO:0000313" key="3">
    <source>
        <dbReference type="EMBL" id="JAT73495.1"/>
    </source>
</evidence>
<organism evidence="3">
    <name type="scientific">Auxenochlorella protothecoides</name>
    <name type="common">Green microalga</name>
    <name type="synonym">Chlorella protothecoides</name>
    <dbReference type="NCBI Taxonomy" id="3075"/>
    <lineage>
        <taxon>Eukaryota</taxon>
        <taxon>Viridiplantae</taxon>
        <taxon>Chlorophyta</taxon>
        <taxon>core chlorophytes</taxon>
        <taxon>Trebouxiophyceae</taxon>
        <taxon>Chlorellales</taxon>
        <taxon>Chlorellaceae</taxon>
        <taxon>Auxenochlorella</taxon>
    </lineage>
</organism>
<feature type="region of interest" description="Disordered" evidence="1">
    <location>
        <begin position="393"/>
        <end position="501"/>
    </location>
</feature>
<feature type="compositionally biased region" description="Basic and acidic residues" evidence="1">
    <location>
        <begin position="490"/>
        <end position="499"/>
    </location>
</feature>